<evidence type="ECO:0000256" key="3">
    <source>
        <dbReference type="ARBA" id="ARBA00023125"/>
    </source>
</evidence>
<protein>
    <recommendedName>
        <fullName evidence="5">RNA polymerase sigma-70 region 2 domain-containing protein</fullName>
    </recommendedName>
</protein>
<evidence type="ECO:0000256" key="1">
    <source>
        <dbReference type="ARBA" id="ARBA00023015"/>
    </source>
</evidence>
<accession>A0ABP8FS81</accession>
<dbReference type="PANTHER" id="PTHR43133">
    <property type="entry name" value="RNA POLYMERASE ECF-TYPE SIGMA FACTO"/>
    <property type="match status" value="1"/>
</dbReference>
<dbReference type="NCBIfam" id="TIGR02937">
    <property type="entry name" value="sigma70-ECF"/>
    <property type="match status" value="1"/>
</dbReference>
<keyword evidence="2" id="KW-0731">Sigma factor</keyword>
<keyword evidence="4" id="KW-0804">Transcription</keyword>
<evidence type="ECO:0000256" key="2">
    <source>
        <dbReference type="ARBA" id="ARBA00023082"/>
    </source>
</evidence>
<evidence type="ECO:0000313" key="6">
    <source>
        <dbReference type="EMBL" id="GAA4309409.1"/>
    </source>
</evidence>
<organism evidence="7 8">
    <name type="scientific">Compostibacter hankyongensis</name>
    <dbReference type="NCBI Taxonomy" id="1007089"/>
    <lineage>
        <taxon>Bacteria</taxon>
        <taxon>Pseudomonadati</taxon>
        <taxon>Bacteroidota</taxon>
        <taxon>Chitinophagia</taxon>
        <taxon>Chitinophagales</taxon>
        <taxon>Chitinophagaceae</taxon>
        <taxon>Compostibacter</taxon>
    </lineage>
</organism>
<proteinExistence type="predicted"/>
<keyword evidence="1" id="KW-0805">Transcription regulation</keyword>
<dbReference type="Proteomes" id="UP001501207">
    <property type="component" value="Unassembled WGS sequence"/>
</dbReference>
<feature type="domain" description="RNA polymerase sigma-70 region 2" evidence="5">
    <location>
        <begin position="30"/>
        <end position="99"/>
    </location>
</feature>
<dbReference type="InterPro" id="IPR014284">
    <property type="entry name" value="RNA_pol_sigma-70_dom"/>
</dbReference>
<evidence type="ECO:0000256" key="4">
    <source>
        <dbReference type="ARBA" id="ARBA00023163"/>
    </source>
</evidence>
<name>A0ABP8FS81_9BACT</name>
<reference evidence="7" key="1">
    <citation type="journal article" date="2014" name="Int. J. Syst. Evol. Microbiol.">
        <title>Complete genome of a new Firmicutes species belonging to the dominant human colonic microbiota ('Ruminococcus bicirculans') reveals two chromosomes and a selective capacity to utilize plant glucans.</title>
        <authorList>
            <consortium name="NISC Comparative Sequencing Program"/>
            <person name="Wegmann U."/>
            <person name="Louis P."/>
            <person name="Goesmann A."/>
            <person name="Henrissat B."/>
            <person name="Duncan S.H."/>
            <person name="Flint H.J."/>
        </authorList>
    </citation>
    <scope>NUCLEOTIDE SEQUENCE</scope>
    <source>
        <strain evidence="7">JCM 17664</strain>
    </source>
</reference>
<evidence type="ECO:0000259" key="5">
    <source>
        <dbReference type="Pfam" id="PF04542"/>
    </source>
</evidence>
<dbReference type="EMBL" id="BAABFN010000002">
    <property type="protein sequence ID" value="GAA4309409.1"/>
    <property type="molecule type" value="Genomic_DNA"/>
</dbReference>
<reference evidence="8" key="2">
    <citation type="journal article" date="2019" name="Int. J. Syst. Evol. Microbiol.">
        <title>The Global Catalogue of Microorganisms (GCM) 10K type strain sequencing project: providing services to taxonomists for standard genome sequencing and annotation.</title>
        <authorList>
            <consortium name="The Broad Institute Genomics Platform"/>
            <consortium name="The Broad Institute Genome Sequencing Center for Infectious Disease"/>
            <person name="Wu L."/>
            <person name="Ma J."/>
        </authorList>
    </citation>
    <scope>NUCLEOTIDE SEQUENCE [LARGE SCALE GENOMIC DNA]</scope>
    <source>
        <strain evidence="8">JCM 17664</strain>
    </source>
</reference>
<dbReference type="InterPro" id="IPR007627">
    <property type="entry name" value="RNA_pol_sigma70_r2"/>
</dbReference>
<dbReference type="PANTHER" id="PTHR43133:SF8">
    <property type="entry name" value="RNA POLYMERASE SIGMA FACTOR HI_1459-RELATED"/>
    <property type="match status" value="1"/>
</dbReference>
<evidence type="ECO:0000313" key="8">
    <source>
        <dbReference type="Proteomes" id="UP001501207"/>
    </source>
</evidence>
<dbReference type="SUPFAM" id="SSF88946">
    <property type="entry name" value="Sigma2 domain of RNA polymerase sigma factors"/>
    <property type="match status" value="1"/>
</dbReference>
<keyword evidence="3" id="KW-0238">DNA-binding</keyword>
<reference evidence="7" key="3">
    <citation type="submission" date="2023-12" db="EMBL/GenBank/DDBJ databases">
        <authorList>
            <person name="Sun Q."/>
            <person name="Inoue M."/>
        </authorList>
    </citation>
    <scope>NUCLEOTIDE SEQUENCE</scope>
    <source>
        <strain evidence="7">JCM 17664</strain>
    </source>
</reference>
<dbReference type="Gene3D" id="1.10.1740.10">
    <property type="match status" value="1"/>
</dbReference>
<dbReference type="Pfam" id="PF04542">
    <property type="entry name" value="Sigma70_r2"/>
    <property type="match status" value="1"/>
</dbReference>
<comment type="caution">
    <text evidence="7">The sequence shown here is derived from an EMBL/GenBank/DDBJ whole genome shotgun (WGS) entry which is preliminary data.</text>
</comment>
<evidence type="ECO:0000313" key="7">
    <source>
        <dbReference type="EMBL" id="GAA4309713.1"/>
    </source>
</evidence>
<dbReference type="InterPro" id="IPR039425">
    <property type="entry name" value="RNA_pol_sigma-70-like"/>
</dbReference>
<dbReference type="InterPro" id="IPR036388">
    <property type="entry name" value="WH-like_DNA-bd_sf"/>
</dbReference>
<dbReference type="EMBL" id="BAABFN010000003">
    <property type="protein sequence ID" value="GAA4309713.1"/>
    <property type="molecule type" value="Genomic_DNA"/>
</dbReference>
<dbReference type="Gene3D" id="1.10.10.10">
    <property type="entry name" value="Winged helix-like DNA-binding domain superfamily/Winged helix DNA-binding domain"/>
    <property type="match status" value="1"/>
</dbReference>
<gene>
    <name evidence="6" type="ORF">GCM10023143_17380</name>
    <name evidence="7" type="ORF">GCM10023143_17790</name>
</gene>
<dbReference type="InterPro" id="IPR013325">
    <property type="entry name" value="RNA_pol_sigma_r2"/>
</dbReference>
<keyword evidence="8" id="KW-1185">Reference proteome</keyword>
<sequence>MNKDVKGGLAEDRLLLRNMMQQDEDAVESLYKDYYPVARHLVVSNSGTEDDAKDIFQEALIVLYDKAADPTFELHSRLKTYLYAVCRHLWLKRLHQDQRQVRLTETMEEQVPVEEALLKHEEADRQFEIMNEALVALGEPCRTLLEDYYLRKSSMQEIMERYGYTNTDNAKNQKYKCLMRLKKIFFSQYNTQQEE</sequence>
<dbReference type="RefSeq" id="WP_344978322.1">
    <property type="nucleotide sequence ID" value="NZ_BAABFN010000002.1"/>
</dbReference>